<evidence type="ECO:0000313" key="2">
    <source>
        <dbReference type="Proteomes" id="UP000009182"/>
    </source>
</evidence>
<dbReference type="AlphaFoldDB" id="A0A454A9D1"/>
<protein>
    <submittedName>
        <fullName evidence="1">Uncharacterized protein</fullName>
    </submittedName>
</protein>
<reference evidence="1 2" key="1">
    <citation type="journal article" date="2006" name="Mol. Microbiol.">
        <title>Role of pathogenicity island-associated integrases in the genome plasticity of uropathogenic Escherichia coli strain 536.</title>
        <authorList>
            <person name="Hochhut B."/>
            <person name="Wilde C."/>
            <person name="Balling G."/>
            <person name="Middendorf B."/>
            <person name="Dobrindt U."/>
            <person name="Brzuszkiewicz E."/>
            <person name="Gottschalk G."/>
            <person name="Carniel E."/>
            <person name="Hacker J."/>
        </authorList>
    </citation>
    <scope>NUCLEOTIDE SEQUENCE [LARGE SCALE GENOMIC DNA]</scope>
    <source>
        <strain evidence="2">536 / UPEC</strain>
    </source>
</reference>
<name>A0A454A9D1_ECOL5</name>
<evidence type="ECO:0000313" key="1">
    <source>
        <dbReference type="EMBL" id="ABG71772.1"/>
    </source>
</evidence>
<accession>A0A454A9D1</accession>
<dbReference type="Proteomes" id="UP000009182">
    <property type="component" value="Chromosome"/>
</dbReference>
<sequence length="52" mass="5699">MKRVVMPALVLWIPALPLVLATLPFIFLLTLSGQPADCSSFLTDSSFHSHCL</sequence>
<organism evidence="1 2">
    <name type="scientific">Escherichia coli O6:K15:H31 (strain 536 / UPEC)</name>
    <dbReference type="NCBI Taxonomy" id="362663"/>
    <lineage>
        <taxon>Bacteria</taxon>
        <taxon>Pseudomonadati</taxon>
        <taxon>Pseudomonadota</taxon>
        <taxon>Gammaproteobacteria</taxon>
        <taxon>Enterobacterales</taxon>
        <taxon>Enterobacteriaceae</taxon>
        <taxon>Escherichia</taxon>
    </lineage>
</organism>
<gene>
    <name evidence="1" type="ordered locus">ECP_3801</name>
</gene>
<dbReference type="RefSeq" id="WP_000832724.1">
    <property type="nucleotide sequence ID" value="NC_008253.1"/>
</dbReference>
<proteinExistence type="predicted"/>
<dbReference type="EMBL" id="CP000247">
    <property type="protein sequence ID" value="ABG71772.1"/>
    <property type="molecule type" value="Genomic_DNA"/>
</dbReference>
<dbReference type="KEGG" id="ecp:ECP_3801"/>